<evidence type="ECO:0000256" key="3">
    <source>
        <dbReference type="ARBA" id="ARBA00004799"/>
    </source>
</evidence>
<organism evidence="27 28">
    <name type="scientific">Veronia nyctiphanis</name>
    <dbReference type="NCBI Taxonomy" id="1278244"/>
    <lineage>
        <taxon>Bacteria</taxon>
        <taxon>Pseudomonadati</taxon>
        <taxon>Pseudomonadota</taxon>
        <taxon>Gammaproteobacteria</taxon>
        <taxon>Vibrionales</taxon>
        <taxon>Vibrionaceae</taxon>
        <taxon>Veronia</taxon>
    </lineage>
</organism>
<keyword evidence="10 23" id="KW-0436">Ligase</keyword>
<evidence type="ECO:0000256" key="24">
    <source>
        <dbReference type="SAM" id="MobiDB-lite"/>
    </source>
</evidence>
<dbReference type="InterPro" id="IPR001645">
    <property type="entry name" value="Folylpolyglutamate_synth"/>
</dbReference>
<dbReference type="GO" id="GO:0005737">
    <property type="term" value="C:cytoplasm"/>
    <property type="evidence" value="ECO:0007669"/>
    <property type="project" value="TreeGrafter"/>
</dbReference>
<keyword evidence="13 23" id="KW-0067">ATP-binding</keyword>
<evidence type="ECO:0000256" key="22">
    <source>
        <dbReference type="ARBA" id="ARBA00049161"/>
    </source>
</evidence>
<dbReference type="SUPFAM" id="SSF53623">
    <property type="entry name" value="MurD-like peptide ligases, catalytic domain"/>
    <property type="match status" value="1"/>
</dbReference>
<dbReference type="Pfam" id="PF08245">
    <property type="entry name" value="Mur_ligase_M"/>
    <property type="match status" value="1"/>
</dbReference>
<comment type="pathway">
    <text evidence="4">Cofactor biosynthesis; tetrahydrofolylpolyglutamate biosynthesis.</text>
</comment>
<evidence type="ECO:0000256" key="21">
    <source>
        <dbReference type="ARBA" id="ARBA00049035"/>
    </source>
</evidence>
<dbReference type="EC" id="6.3.2.17" evidence="8"/>
<evidence type="ECO:0000256" key="4">
    <source>
        <dbReference type="ARBA" id="ARBA00005150"/>
    </source>
</evidence>
<dbReference type="GO" id="GO:0005524">
    <property type="term" value="F:ATP binding"/>
    <property type="evidence" value="ECO:0007669"/>
    <property type="project" value="UniProtKB-KW"/>
</dbReference>
<comment type="pathway">
    <text evidence="3">Cofactor biosynthesis; tetrahydrofolate biosynthesis; 7,8-dihydrofolate from 2-amino-4-hydroxy-6-hydroxymethyl-7,8-dihydropteridine diphosphate and 4-aminobenzoate: step 2/2.</text>
</comment>
<proteinExistence type="inferred from homology"/>
<dbReference type="GO" id="GO:0008841">
    <property type="term" value="F:dihydrofolate synthase activity"/>
    <property type="evidence" value="ECO:0007669"/>
    <property type="project" value="UniProtKB-EC"/>
</dbReference>
<evidence type="ECO:0000256" key="18">
    <source>
        <dbReference type="ARBA" id="ARBA00032510"/>
    </source>
</evidence>
<name>A0A4Q0YPS6_9GAMM</name>
<evidence type="ECO:0000256" key="7">
    <source>
        <dbReference type="ARBA" id="ARBA00013023"/>
    </source>
</evidence>
<dbReference type="RefSeq" id="WP_129122615.1">
    <property type="nucleotide sequence ID" value="NZ_PEIB01000014.1"/>
</dbReference>
<comment type="function">
    <text evidence="2">Functions in two distinct reactions of the de novo folate biosynthetic pathway. Catalyzes the addition of a glutamate residue to dihydropteroate (7,8-dihydropteroate or H2Pte) to form dihydrofolate (7,8-dihydrofolate monoglutamate or H2Pte-Glu). Also catalyzes successive additions of L-glutamate to tetrahydrofolate or 10-formyltetrahydrofolate or 5,10-methylenetetrahydrofolate, leading to folylpolyglutamate derivatives.</text>
</comment>
<evidence type="ECO:0000256" key="17">
    <source>
        <dbReference type="ARBA" id="ARBA00030592"/>
    </source>
</evidence>
<dbReference type="GO" id="GO:0046654">
    <property type="term" value="P:tetrahydrofolate biosynthetic process"/>
    <property type="evidence" value="ECO:0007669"/>
    <property type="project" value="UniProtKB-UniPathway"/>
</dbReference>
<dbReference type="FunFam" id="3.40.1190.10:FF:000004">
    <property type="entry name" value="Dihydrofolate synthase/folylpolyglutamate synthase"/>
    <property type="match status" value="1"/>
</dbReference>
<dbReference type="NCBIfam" id="TIGR01499">
    <property type="entry name" value="folC"/>
    <property type="match status" value="1"/>
</dbReference>
<dbReference type="GO" id="GO:0046656">
    <property type="term" value="P:folic acid biosynthetic process"/>
    <property type="evidence" value="ECO:0007669"/>
    <property type="project" value="UniProtKB-KW"/>
</dbReference>
<dbReference type="GO" id="GO:0046872">
    <property type="term" value="F:metal ion binding"/>
    <property type="evidence" value="ECO:0007669"/>
    <property type="project" value="UniProtKB-KW"/>
</dbReference>
<evidence type="ECO:0000256" key="9">
    <source>
        <dbReference type="ARBA" id="ARBA00019357"/>
    </source>
</evidence>
<dbReference type="OrthoDB" id="9809356at2"/>
<dbReference type="EC" id="6.3.2.12" evidence="7"/>
<evidence type="ECO:0000256" key="14">
    <source>
        <dbReference type="ARBA" id="ARBA00022842"/>
    </source>
</evidence>
<protein>
    <recommendedName>
        <fullName evidence="9">Dihydrofolate synthase/folylpolyglutamate synthase</fullName>
        <ecNumber evidence="7">6.3.2.12</ecNumber>
        <ecNumber evidence="8">6.3.2.17</ecNumber>
    </recommendedName>
    <alternativeName>
        <fullName evidence="18">Folylpoly-gamma-glutamate synthetase-dihydrofolate synthetase</fullName>
    </alternativeName>
    <alternativeName>
        <fullName evidence="16">Folylpolyglutamate synthetase</fullName>
    </alternativeName>
    <alternativeName>
        <fullName evidence="17">Tetrahydrofolylpolyglutamate synthase</fullName>
    </alternativeName>
</protein>
<dbReference type="InterPro" id="IPR036615">
    <property type="entry name" value="Mur_ligase_C_dom_sf"/>
</dbReference>
<dbReference type="Proteomes" id="UP000290287">
    <property type="component" value="Unassembled WGS sequence"/>
</dbReference>
<evidence type="ECO:0000313" key="28">
    <source>
        <dbReference type="Proteomes" id="UP000290287"/>
    </source>
</evidence>
<dbReference type="InterPro" id="IPR013221">
    <property type="entry name" value="Mur_ligase_cen"/>
</dbReference>
<evidence type="ECO:0000256" key="15">
    <source>
        <dbReference type="ARBA" id="ARBA00022909"/>
    </source>
</evidence>
<dbReference type="InterPro" id="IPR036565">
    <property type="entry name" value="Mur-like_cat_sf"/>
</dbReference>
<keyword evidence="15" id="KW-0289">Folate biosynthesis</keyword>
<evidence type="ECO:0000256" key="1">
    <source>
        <dbReference type="ARBA" id="ARBA00001946"/>
    </source>
</evidence>
<dbReference type="UniPathway" id="UPA00077">
    <property type="reaction ID" value="UER00157"/>
</dbReference>
<sequence>MPDTNPPHANSLRTNPPGATAPLNEWQAYLESLHTSAIDLGLDRVGRVAQDAKLTKPAPTVITVAGTNGKGSTCAILEAILTKAGYKTGVYSSPHLIRYNERVRIDGRELDDERHCEAFSNIEAIRGDTSLSFFEFGTLAALWLFKQHDLDVVLLEVGLGGRLDATNICEHDVSVITSLAIDHVDWLGDDIEVIGFEKAGIFRSGKPAVCGQPEPPASVAAHADDIDAKLYQVGYQFDYQQEENVWHWQCGAFDLKDLPLPALPIQNAATALMALGASELNITDEHIVEGIKAAKLSGRMETVSESPLVLMDVAHNPHSAAYLAKQLEKAKAKRNGKVHAVVAMLHDKDIESTLAEMKNVVDAWFPASLKGPRAATADELVTYLPAGTKTFETPELAYQTAVASLGWEGDLVIVFGSFHTVGQVSSYLAESE</sequence>
<evidence type="ECO:0000256" key="8">
    <source>
        <dbReference type="ARBA" id="ARBA00013025"/>
    </source>
</evidence>
<dbReference type="Gene3D" id="3.40.1190.10">
    <property type="entry name" value="Mur-like, catalytic domain"/>
    <property type="match status" value="1"/>
</dbReference>
<evidence type="ECO:0000256" key="12">
    <source>
        <dbReference type="ARBA" id="ARBA00022741"/>
    </source>
</evidence>
<keyword evidence="11" id="KW-0479">Metal-binding</keyword>
<dbReference type="Gene3D" id="3.90.190.20">
    <property type="entry name" value="Mur ligase, C-terminal domain"/>
    <property type="match status" value="1"/>
</dbReference>
<gene>
    <name evidence="27" type="ORF">CS022_12950</name>
</gene>
<evidence type="ECO:0000256" key="20">
    <source>
        <dbReference type="ARBA" id="ARBA00047808"/>
    </source>
</evidence>
<dbReference type="PIRSF" id="PIRSF001563">
    <property type="entry name" value="Folylpolyglu_synth"/>
    <property type="match status" value="1"/>
</dbReference>
<dbReference type="SUPFAM" id="SSF53244">
    <property type="entry name" value="MurD-like peptide ligases, peptide-binding domain"/>
    <property type="match status" value="1"/>
</dbReference>
<comment type="catalytic activity">
    <reaction evidence="21">
        <text>(6R)-5,10-methylenetetrahydrofolyl-(gamma-L-Glu)(n) + L-glutamate + ATP = (6R)-5,10-methylenetetrahydrofolyl-(gamma-L-Glu)(n+1) + ADP + phosphate + H(+)</text>
        <dbReference type="Rhea" id="RHEA:51912"/>
        <dbReference type="Rhea" id="RHEA-COMP:13257"/>
        <dbReference type="Rhea" id="RHEA-COMP:13258"/>
        <dbReference type="ChEBI" id="CHEBI:15378"/>
        <dbReference type="ChEBI" id="CHEBI:29985"/>
        <dbReference type="ChEBI" id="CHEBI:30616"/>
        <dbReference type="ChEBI" id="CHEBI:43474"/>
        <dbReference type="ChEBI" id="CHEBI:136572"/>
        <dbReference type="ChEBI" id="CHEBI:456216"/>
        <dbReference type="EC" id="6.3.2.17"/>
    </reaction>
</comment>
<evidence type="ECO:0000259" key="25">
    <source>
        <dbReference type="Pfam" id="PF02875"/>
    </source>
</evidence>
<comment type="similarity">
    <text evidence="5 23">Belongs to the folylpolyglutamate synthase family.</text>
</comment>
<comment type="cofactor">
    <cofactor evidence="1">
        <name>Mg(2+)</name>
        <dbReference type="ChEBI" id="CHEBI:18420"/>
    </cofactor>
</comment>
<dbReference type="InterPro" id="IPR004101">
    <property type="entry name" value="Mur_ligase_C"/>
</dbReference>
<feature type="region of interest" description="Disordered" evidence="24">
    <location>
        <begin position="1"/>
        <end position="20"/>
    </location>
</feature>
<evidence type="ECO:0000256" key="10">
    <source>
        <dbReference type="ARBA" id="ARBA00022598"/>
    </source>
</evidence>
<feature type="domain" description="Mur ligase central" evidence="26">
    <location>
        <begin position="64"/>
        <end position="206"/>
    </location>
</feature>
<comment type="caution">
    <text evidence="27">The sequence shown here is derived from an EMBL/GenBank/DDBJ whole genome shotgun (WGS) entry which is preliminary data.</text>
</comment>
<dbReference type="GO" id="GO:0004326">
    <property type="term" value="F:tetrahydrofolylpolyglutamate synthase activity"/>
    <property type="evidence" value="ECO:0007669"/>
    <property type="project" value="UniProtKB-EC"/>
</dbReference>
<dbReference type="PANTHER" id="PTHR11136:SF0">
    <property type="entry name" value="DIHYDROFOLATE SYNTHETASE-RELATED"/>
    <property type="match status" value="1"/>
</dbReference>
<keyword evidence="12 23" id="KW-0547">Nucleotide-binding</keyword>
<evidence type="ECO:0000256" key="2">
    <source>
        <dbReference type="ARBA" id="ARBA00002714"/>
    </source>
</evidence>
<evidence type="ECO:0000256" key="13">
    <source>
        <dbReference type="ARBA" id="ARBA00022840"/>
    </source>
</evidence>
<evidence type="ECO:0000256" key="23">
    <source>
        <dbReference type="PIRNR" id="PIRNR001563"/>
    </source>
</evidence>
<keyword evidence="28" id="KW-1185">Reference proteome</keyword>
<evidence type="ECO:0000256" key="11">
    <source>
        <dbReference type="ARBA" id="ARBA00022723"/>
    </source>
</evidence>
<evidence type="ECO:0000259" key="26">
    <source>
        <dbReference type="Pfam" id="PF08245"/>
    </source>
</evidence>
<dbReference type="EMBL" id="PEIB01000014">
    <property type="protein sequence ID" value="RXJ72976.1"/>
    <property type="molecule type" value="Genomic_DNA"/>
</dbReference>
<dbReference type="Pfam" id="PF02875">
    <property type="entry name" value="Mur_ligase_C"/>
    <property type="match status" value="1"/>
</dbReference>
<comment type="catalytic activity">
    <reaction evidence="20">
        <text>10-formyltetrahydrofolyl-(gamma-L-Glu)(n) + L-glutamate + ATP = 10-formyltetrahydrofolyl-(gamma-L-Glu)(n+1) + ADP + phosphate + H(+)</text>
        <dbReference type="Rhea" id="RHEA:51904"/>
        <dbReference type="Rhea" id="RHEA-COMP:13088"/>
        <dbReference type="Rhea" id="RHEA-COMP:14300"/>
        <dbReference type="ChEBI" id="CHEBI:15378"/>
        <dbReference type="ChEBI" id="CHEBI:29985"/>
        <dbReference type="ChEBI" id="CHEBI:30616"/>
        <dbReference type="ChEBI" id="CHEBI:43474"/>
        <dbReference type="ChEBI" id="CHEBI:134413"/>
        <dbReference type="ChEBI" id="CHEBI:456216"/>
        <dbReference type="EC" id="6.3.2.17"/>
    </reaction>
</comment>
<evidence type="ECO:0000313" key="27">
    <source>
        <dbReference type="EMBL" id="RXJ72976.1"/>
    </source>
</evidence>
<accession>A0A4Q0YPS6</accession>
<comment type="subunit">
    <text evidence="6">Monomer.</text>
</comment>
<dbReference type="AlphaFoldDB" id="A0A4Q0YPS6"/>
<feature type="domain" description="Mur ligase C-terminal" evidence="25">
    <location>
        <begin position="298"/>
        <end position="418"/>
    </location>
</feature>
<comment type="catalytic activity">
    <reaction evidence="22">
        <text>7,8-dihydropteroate + L-glutamate + ATP = 7,8-dihydrofolate + ADP + phosphate + H(+)</text>
        <dbReference type="Rhea" id="RHEA:23584"/>
        <dbReference type="ChEBI" id="CHEBI:15378"/>
        <dbReference type="ChEBI" id="CHEBI:17839"/>
        <dbReference type="ChEBI" id="CHEBI:29985"/>
        <dbReference type="ChEBI" id="CHEBI:30616"/>
        <dbReference type="ChEBI" id="CHEBI:43474"/>
        <dbReference type="ChEBI" id="CHEBI:57451"/>
        <dbReference type="ChEBI" id="CHEBI:456216"/>
        <dbReference type="EC" id="6.3.2.12"/>
    </reaction>
</comment>
<evidence type="ECO:0000256" key="16">
    <source>
        <dbReference type="ARBA" id="ARBA00030048"/>
    </source>
</evidence>
<dbReference type="PANTHER" id="PTHR11136">
    <property type="entry name" value="FOLYLPOLYGLUTAMATE SYNTHASE-RELATED"/>
    <property type="match status" value="1"/>
</dbReference>
<evidence type="ECO:0000256" key="6">
    <source>
        <dbReference type="ARBA" id="ARBA00011245"/>
    </source>
</evidence>
<evidence type="ECO:0000256" key="19">
    <source>
        <dbReference type="ARBA" id="ARBA00047493"/>
    </source>
</evidence>
<comment type="catalytic activity">
    <reaction evidence="19">
        <text>(6S)-5,6,7,8-tetrahydrofolyl-(gamma-L-Glu)(n) + L-glutamate + ATP = (6S)-5,6,7,8-tetrahydrofolyl-(gamma-L-Glu)(n+1) + ADP + phosphate + H(+)</text>
        <dbReference type="Rhea" id="RHEA:10580"/>
        <dbReference type="Rhea" id="RHEA-COMP:14738"/>
        <dbReference type="Rhea" id="RHEA-COMP:14740"/>
        <dbReference type="ChEBI" id="CHEBI:15378"/>
        <dbReference type="ChEBI" id="CHEBI:29985"/>
        <dbReference type="ChEBI" id="CHEBI:30616"/>
        <dbReference type="ChEBI" id="CHEBI:43474"/>
        <dbReference type="ChEBI" id="CHEBI:141005"/>
        <dbReference type="ChEBI" id="CHEBI:456216"/>
        <dbReference type="EC" id="6.3.2.17"/>
    </reaction>
</comment>
<evidence type="ECO:0000256" key="5">
    <source>
        <dbReference type="ARBA" id="ARBA00008276"/>
    </source>
</evidence>
<keyword evidence="14" id="KW-0460">Magnesium</keyword>
<dbReference type="NCBIfam" id="NF008101">
    <property type="entry name" value="PRK10846.1"/>
    <property type="match status" value="1"/>
</dbReference>
<reference evidence="27 28" key="1">
    <citation type="submission" date="2017-10" db="EMBL/GenBank/DDBJ databases">
        <title>Nyctiphanis sp. nov., isolated from the stomach of the euphausiid Nyctiphanes simplex (Hansen, 1911) in the Gulf of California.</title>
        <authorList>
            <person name="Gomez-Gil B."/>
            <person name="Aguilar-Mendez M."/>
            <person name="Lopez-Cortes A."/>
            <person name="Gomez-Gutierrez J."/>
            <person name="Roque A."/>
            <person name="Lang E."/>
            <person name="Gonzalez-Castillo A."/>
        </authorList>
    </citation>
    <scope>NUCLEOTIDE SEQUENCE [LARGE SCALE GENOMIC DNA]</scope>
    <source>
        <strain evidence="27 28">CAIM 600</strain>
    </source>
</reference>